<dbReference type="OrthoDB" id="25131at2759"/>
<sequence>MKPKPLEGNLQRKREREIDEAVKGECFQNWISKVLWVPLVTELDLEADTGVALDGDDGAAVRIDKCICGLGSPLLMTKLDAKRYPKVAPEQGNFAVEQQLEQLHTSEAYKIIQNHLALILGNWLGDSTSVAQISKYRVGQVMLHQSMYSLYKIFTRVHSFRGHENMLICLEALNCSTIEIGVVISMCPIFSVIVDVYSKCHELKA</sequence>
<name>A0A5J4ZRF6_9ASTE</name>
<gene>
    <name evidence="1" type="ORF">F0562_012095</name>
</gene>
<proteinExistence type="predicted"/>
<dbReference type="PANTHER" id="PTHR31808">
    <property type="entry name" value="EXPRESSED PROTEIN"/>
    <property type="match status" value="1"/>
</dbReference>
<reference evidence="1 2" key="1">
    <citation type="submission" date="2019-09" db="EMBL/GenBank/DDBJ databases">
        <title>A chromosome-level genome assembly of the Chinese tupelo Nyssa sinensis.</title>
        <authorList>
            <person name="Yang X."/>
            <person name="Kang M."/>
            <person name="Yang Y."/>
            <person name="Xiong H."/>
            <person name="Wang M."/>
            <person name="Zhang Z."/>
            <person name="Wang Z."/>
            <person name="Wu H."/>
            <person name="Ma T."/>
            <person name="Liu J."/>
            <person name="Xi Z."/>
        </authorList>
    </citation>
    <scope>NUCLEOTIDE SEQUENCE [LARGE SCALE GENOMIC DNA]</scope>
    <source>
        <strain evidence="1">J267</strain>
        <tissue evidence="1">Leaf</tissue>
    </source>
</reference>
<keyword evidence="2" id="KW-1185">Reference proteome</keyword>
<dbReference type="PANTHER" id="PTHR31808:SF4">
    <property type="entry name" value="LIGASE, PUTATIVE (DUF760)-RELATED"/>
    <property type="match status" value="1"/>
</dbReference>
<dbReference type="Proteomes" id="UP000325577">
    <property type="component" value="Linkage Group LG5"/>
</dbReference>
<accession>A0A5J4ZRF6</accession>
<evidence type="ECO:0000313" key="1">
    <source>
        <dbReference type="EMBL" id="KAA8521413.1"/>
    </source>
</evidence>
<dbReference type="AlphaFoldDB" id="A0A5J4ZRF6"/>
<dbReference type="EMBL" id="CM018048">
    <property type="protein sequence ID" value="KAA8521413.1"/>
    <property type="molecule type" value="Genomic_DNA"/>
</dbReference>
<dbReference type="InterPro" id="IPR038925">
    <property type="entry name" value="At3g17800-like"/>
</dbReference>
<organism evidence="1 2">
    <name type="scientific">Nyssa sinensis</name>
    <dbReference type="NCBI Taxonomy" id="561372"/>
    <lineage>
        <taxon>Eukaryota</taxon>
        <taxon>Viridiplantae</taxon>
        <taxon>Streptophyta</taxon>
        <taxon>Embryophyta</taxon>
        <taxon>Tracheophyta</taxon>
        <taxon>Spermatophyta</taxon>
        <taxon>Magnoliopsida</taxon>
        <taxon>eudicotyledons</taxon>
        <taxon>Gunneridae</taxon>
        <taxon>Pentapetalae</taxon>
        <taxon>asterids</taxon>
        <taxon>Cornales</taxon>
        <taxon>Nyssaceae</taxon>
        <taxon>Nyssa</taxon>
    </lineage>
</organism>
<evidence type="ECO:0000313" key="2">
    <source>
        <dbReference type="Proteomes" id="UP000325577"/>
    </source>
</evidence>
<protein>
    <submittedName>
        <fullName evidence="1">Uncharacterized protein</fullName>
    </submittedName>
</protein>